<feature type="compositionally biased region" description="Low complexity" evidence="1">
    <location>
        <begin position="260"/>
        <end position="271"/>
    </location>
</feature>
<organism evidence="2 3">
    <name type="scientific">Intoshia linei</name>
    <dbReference type="NCBI Taxonomy" id="1819745"/>
    <lineage>
        <taxon>Eukaryota</taxon>
        <taxon>Metazoa</taxon>
        <taxon>Spiralia</taxon>
        <taxon>Lophotrochozoa</taxon>
        <taxon>Mesozoa</taxon>
        <taxon>Orthonectida</taxon>
        <taxon>Rhopaluridae</taxon>
        <taxon>Intoshia</taxon>
    </lineage>
</organism>
<keyword evidence="3" id="KW-1185">Reference proteome</keyword>
<dbReference type="EMBL" id="LWCA01001777">
    <property type="protein sequence ID" value="OAF64522.1"/>
    <property type="molecule type" value="Genomic_DNA"/>
</dbReference>
<name>A0A177ASK9_9BILA</name>
<evidence type="ECO:0000313" key="3">
    <source>
        <dbReference type="Proteomes" id="UP000078046"/>
    </source>
</evidence>
<proteinExistence type="predicted"/>
<dbReference type="AlphaFoldDB" id="A0A177ASK9"/>
<gene>
    <name evidence="2" type="ORF">A3Q56_07772</name>
</gene>
<evidence type="ECO:0000313" key="2">
    <source>
        <dbReference type="EMBL" id="OAF64522.1"/>
    </source>
</evidence>
<sequence>MNWLPQQNDINDLINDSQNDHSIVAEKKINDFNDFSNYNTLLSNGYGGQFDETLIKQDKLSYNHGIHKDPRDIGETIHNQVYHMNKNFNQQYKEIKIQKIDKFMQNKATDLRIIQQNENFEPSYFEGKIRVDYSGNYNNIKDAFHKHIQKDENKLINNNTQKNQNLSDVLYNNCTNKNENNVISNAHYCEKTKKIANCCEDPSQECRKNMLKARNIRKANDKIRKKRNVTMDSGYNKKIVKLDNSQYLTNNSNNSELKVNENVNTNGNGTNRKSQFLNSSPTVSQQFIKSDSQSNDGGQGMIMKEYQQYSQPNRGQQLPSKKYPETVRWKNNNMVSSNHMVYANNVRGSINQTRSMDISQRYSVQNQQTNRFLTDGNYFQEMYLQRNKENEMYKYNLNSNQNMNIQQNNNYTRNNFLNNNIQYRYGMNQYMRQNDGNQNMQNFNKYYNQPFISEPDLKNEPEEDLTKIDIFPYLAQNSVMNIPGNQCYGVPIQRQNGQFMRSGAMSNNQRYYVQNQNQNYPEIMQSYVNNNHFDVMNNFPSVRHERSVNRN</sequence>
<feature type="compositionally biased region" description="Polar residues" evidence="1">
    <location>
        <begin position="272"/>
        <end position="296"/>
    </location>
</feature>
<evidence type="ECO:0000256" key="1">
    <source>
        <dbReference type="SAM" id="MobiDB-lite"/>
    </source>
</evidence>
<accession>A0A177ASK9</accession>
<dbReference type="Proteomes" id="UP000078046">
    <property type="component" value="Unassembled WGS sequence"/>
</dbReference>
<protein>
    <submittedName>
        <fullName evidence="2">Uncharacterized protein</fullName>
    </submittedName>
</protein>
<feature type="region of interest" description="Disordered" evidence="1">
    <location>
        <begin position="257"/>
        <end position="299"/>
    </location>
</feature>
<reference evidence="2 3" key="1">
    <citation type="submission" date="2016-04" db="EMBL/GenBank/DDBJ databases">
        <title>The genome of Intoshia linei affirms orthonectids as highly simplified spiralians.</title>
        <authorList>
            <person name="Mikhailov K.V."/>
            <person name="Slusarev G.S."/>
            <person name="Nikitin M.A."/>
            <person name="Logacheva M.D."/>
            <person name="Penin A."/>
            <person name="Aleoshin V."/>
            <person name="Panchin Y.V."/>
        </authorList>
    </citation>
    <scope>NUCLEOTIDE SEQUENCE [LARGE SCALE GENOMIC DNA]</scope>
    <source>
        <strain evidence="2">Intl2013</strain>
        <tissue evidence="2">Whole animal</tissue>
    </source>
</reference>
<comment type="caution">
    <text evidence="2">The sequence shown here is derived from an EMBL/GenBank/DDBJ whole genome shotgun (WGS) entry which is preliminary data.</text>
</comment>